<keyword evidence="6" id="KW-1185">Reference proteome</keyword>
<dbReference type="PANTHER" id="PTHR24198:SF165">
    <property type="entry name" value="ANKYRIN REPEAT-CONTAINING PROTEIN-RELATED"/>
    <property type="match status" value="1"/>
</dbReference>
<dbReference type="PROSITE" id="PS50088">
    <property type="entry name" value="ANK_REPEAT"/>
    <property type="match status" value="1"/>
</dbReference>
<keyword evidence="2 3" id="KW-0040">ANK repeat</keyword>
<dbReference type="SUPFAM" id="SSF48403">
    <property type="entry name" value="Ankyrin repeat"/>
    <property type="match status" value="2"/>
</dbReference>
<sequence>MATFIKRTASLSPSVVSSFSSLRHQRREPTEEEYERVAQLMAEQRQEDGNRRSGEYSHKEATPVLSKLAKGAIPDATPGLAQALLDWGADVSIARPKSTNFFKMLSGKDQFEERSDVLEQATRNCDADILIVLAQDADEQAVNQALPAALRLADTVKTGILLARGADATPHCDLFLLCVDSAPVDMVILLIRDVKGACGSCKNKGLVRAAKAGSVEKANLLMDKGADPSFNGASALFEAIRMGKDEVALAIISRPAMKKHPSLLTTAAQSALDHGRKKVLQACLDAGFENSTAQGQEATLQSQVTFNSPVTPVDSRLAGTSSIEVAFMQAANAGRLDTIQQLLANNRADTLPQSVMVKLLTHSIDLPDLKTAHRLVDMLLSSTGGLRGNTVANSLCRILSRPVPPANETDRVQIVQLLLGKGRADVNVGRGTAVLQALSQGRLDILGMMLQHGASTETFAVAMNASMKVAVPRDRLAAVKVLVESGNVTTSESLQAVAVAAASRSAALDVLQYLAEFITSPGVFSAGIGALARECDDWTSPRGLYVVQFLLDRGASGPEVDGAMARAAGLYNRDAVQLLATSTNPASLDQVLGFVIDASPHWQLRQNLWLVHSLLEWGCKGASVDRALVRAVGAHDEEHDLQLLIDTLLLVGIGADVNYEGGRALRIAAEQGHAPLVNKLALNGAGRLALTNAFQAVITSRMDEATALNLLDILVAGCERSRTRFDVDAVLADGRCPLEACISTHPKAEKLGRRLLKLGCRAGTLVSMKLDGGEERVPLLVWALYQSGQGAVAPSLLAAMVDSHRDVVKYRSASGITPLIAAAHLGSNELVGKLLGAGARPNERDNAGRTALFFASAAGHMAALQALVKAGAAQNDGSLHEAARNTHSEAVAALIKAKHEANFPSSLHEGRTALQELCYRCSCGTIYPELEDTIRALERGKADPFAAHAERNALFLALENARPYHITKAFLDVQMWRHVNDERNVFFCADPAAAAPSTAGYVYSATLYLRHGLYRGDPQHVPRLLALLAEKACQDRFFARFGPHQLEALQPPEAVGVPPALADEDARRRAAQERRRARDRDHADRLRQEQEGAAVKAEIEGRQHRLRLERQQQTSVLQAALAAQQAEVRNARRQSQQTPVAVMGNKNGVVARAGDQGRQSRLKRA</sequence>
<dbReference type="EMBL" id="JASAOK010000044">
    <property type="protein sequence ID" value="KAK6213764.1"/>
    <property type="molecule type" value="Genomic_DNA"/>
</dbReference>
<protein>
    <submittedName>
        <fullName evidence="5">Uncharacterized protein</fullName>
    </submittedName>
</protein>
<feature type="compositionally biased region" description="Basic and acidic residues" evidence="4">
    <location>
        <begin position="1064"/>
        <end position="1090"/>
    </location>
</feature>
<evidence type="ECO:0000256" key="2">
    <source>
        <dbReference type="ARBA" id="ARBA00023043"/>
    </source>
</evidence>
<dbReference type="SMART" id="SM00248">
    <property type="entry name" value="ANK"/>
    <property type="match status" value="9"/>
</dbReference>
<organism evidence="5 6">
    <name type="scientific">Colletotrichum tabaci</name>
    <dbReference type="NCBI Taxonomy" id="1209068"/>
    <lineage>
        <taxon>Eukaryota</taxon>
        <taxon>Fungi</taxon>
        <taxon>Dikarya</taxon>
        <taxon>Ascomycota</taxon>
        <taxon>Pezizomycotina</taxon>
        <taxon>Sordariomycetes</taxon>
        <taxon>Hypocreomycetidae</taxon>
        <taxon>Glomerellales</taxon>
        <taxon>Glomerellaceae</taxon>
        <taxon>Colletotrichum</taxon>
        <taxon>Colletotrichum destructivum species complex</taxon>
    </lineage>
</organism>
<evidence type="ECO:0000313" key="5">
    <source>
        <dbReference type="EMBL" id="KAK6213764.1"/>
    </source>
</evidence>
<dbReference type="Proteomes" id="UP001327957">
    <property type="component" value="Unassembled WGS sequence"/>
</dbReference>
<dbReference type="Gene3D" id="1.25.40.20">
    <property type="entry name" value="Ankyrin repeat-containing domain"/>
    <property type="match status" value="3"/>
</dbReference>
<evidence type="ECO:0000256" key="3">
    <source>
        <dbReference type="PROSITE-ProRule" id="PRU00023"/>
    </source>
</evidence>
<feature type="repeat" description="ANK" evidence="3">
    <location>
        <begin position="814"/>
        <end position="846"/>
    </location>
</feature>
<dbReference type="PROSITE" id="PS50297">
    <property type="entry name" value="ANK_REP_REGION"/>
    <property type="match status" value="1"/>
</dbReference>
<dbReference type="PANTHER" id="PTHR24198">
    <property type="entry name" value="ANKYRIN REPEAT AND PROTEIN KINASE DOMAIN-CONTAINING PROTEIN"/>
    <property type="match status" value="1"/>
</dbReference>
<gene>
    <name evidence="5" type="ORF">QIS74_09766</name>
</gene>
<dbReference type="AlphaFoldDB" id="A0AAV9T663"/>
<reference evidence="5 6" key="1">
    <citation type="submission" date="2023-04" db="EMBL/GenBank/DDBJ databases">
        <title>Colletotrichum tabacum stain YC1 causing leaf anthracnose on Nicotiana tabacum(L.) cv.</title>
        <authorList>
            <person name="Ji Z."/>
            <person name="Wang M."/>
            <person name="Zhang J."/>
            <person name="Wang N."/>
            <person name="Zhou Z."/>
        </authorList>
    </citation>
    <scope>NUCLEOTIDE SEQUENCE [LARGE SCALE GENOMIC DNA]</scope>
    <source>
        <strain evidence="5 6">YC1</strain>
    </source>
</reference>
<feature type="region of interest" description="Disordered" evidence="4">
    <location>
        <begin position="1128"/>
        <end position="1165"/>
    </location>
</feature>
<dbReference type="InterPro" id="IPR036770">
    <property type="entry name" value="Ankyrin_rpt-contain_sf"/>
</dbReference>
<proteinExistence type="predicted"/>
<evidence type="ECO:0000256" key="1">
    <source>
        <dbReference type="ARBA" id="ARBA00022737"/>
    </source>
</evidence>
<dbReference type="InterPro" id="IPR002110">
    <property type="entry name" value="Ankyrin_rpt"/>
</dbReference>
<evidence type="ECO:0000256" key="4">
    <source>
        <dbReference type="SAM" id="MobiDB-lite"/>
    </source>
</evidence>
<evidence type="ECO:0000313" key="6">
    <source>
        <dbReference type="Proteomes" id="UP001327957"/>
    </source>
</evidence>
<name>A0AAV9T663_9PEZI</name>
<keyword evidence="1" id="KW-0677">Repeat</keyword>
<comment type="caution">
    <text evidence="5">The sequence shown here is derived from an EMBL/GenBank/DDBJ whole genome shotgun (WGS) entry which is preliminary data.</text>
</comment>
<dbReference type="Pfam" id="PF12796">
    <property type="entry name" value="Ank_2"/>
    <property type="match status" value="1"/>
</dbReference>
<accession>A0AAV9T663</accession>
<feature type="region of interest" description="Disordered" evidence="4">
    <location>
        <begin position="1050"/>
        <end position="1093"/>
    </location>
</feature>